<organism evidence="1 2">
    <name type="scientific">Fusarium coffeatum</name>
    <dbReference type="NCBI Taxonomy" id="231269"/>
    <lineage>
        <taxon>Eukaryota</taxon>
        <taxon>Fungi</taxon>
        <taxon>Dikarya</taxon>
        <taxon>Ascomycota</taxon>
        <taxon>Pezizomycotina</taxon>
        <taxon>Sordariomycetes</taxon>
        <taxon>Hypocreomycetidae</taxon>
        <taxon>Hypocreales</taxon>
        <taxon>Nectriaceae</taxon>
        <taxon>Fusarium</taxon>
        <taxon>Fusarium incarnatum-equiseti species complex</taxon>
    </lineage>
</organism>
<gene>
    <name evidence="1" type="ORF">FIESC28_01490</name>
</gene>
<evidence type="ECO:0000313" key="1">
    <source>
        <dbReference type="EMBL" id="RBR25737.1"/>
    </source>
</evidence>
<dbReference type="AlphaFoldDB" id="A0A366S8S2"/>
<dbReference type="GeneID" id="41990936"/>
<name>A0A366S8S2_9HYPO</name>
<dbReference type="EMBL" id="QKXC01000036">
    <property type="protein sequence ID" value="RBR25737.1"/>
    <property type="molecule type" value="Genomic_DNA"/>
</dbReference>
<keyword evidence="2" id="KW-1185">Reference proteome</keyword>
<dbReference type="RefSeq" id="XP_031020328.1">
    <property type="nucleotide sequence ID" value="XM_031155640.1"/>
</dbReference>
<sequence length="144" mass="16704">MPVKESDVFTIPEEAKWIPTPVTWRQTMKEFNKTYMRIEFTNTRADEPEKTNFLFVLEEMLENFKSSKIEKTETGYKLTVDEDYLFGQQRAIFQHRFVEGTIVTFSQQATEASNKLGYGEVKMMSAIMGSQIGNKLYPMSDASK</sequence>
<proteinExistence type="predicted"/>
<protein>
    <submittedName>
        <fullName evidence="1">Uncharacterized protein</fullName>
    </submittedName>
</protein>
<dbReference type="OrthoDB" id="4537670at2759"/>
<accession>A0A366S8S2</accession>
<comment type="caution">
    <text evidence="1">The sequence shown here is derived from an EMBL/GenBank/DDBJ whole genome shotgun (WGS) entry which is preliminary data.</text>
</comment>
<dbReference type="Proteomes" id="UP000253153">
    <property type="component" value="Unassembled WGS sequence"/>
</dbReference>
<evidence type="ECO:0000313" key="2">
    <source>
        <dbReference type="Proteomes" id="UP000253153"/>
    </source>
</evidence>
<reference evidence="1 2" key="1">
    <citation type="submission" date="2018-06" db="EMBL/GenBank/DDBJ databases">
        <title>Fusarium incarnatum-equiseti species complex species 28.</title>
        <authorList>
            <person name="Gardiner D.M."/>
        </authorList>
    </citation>
    <scope>NUCLEOTIDE SEQUENCE [LARGE SCALE GENOMIC DNA]</scope>
    <source>
        <strain evidence="1 2">FIESC_28</strain>
    </source>
</reference>